<evidence type="ECO:0000256" key="4">
    <source>
        <dbReference type="ARBA" id="ARBA00023186"/>
    </source>
</evidence>
<comment type="PTM">
    <text evidence="6">Under oxidizing conditions two disulfide bonds are formed involving the reactive cysteines. Under reducing conditions zinc is bound to the reactive cysteines and the protein is inactive.</text>
</comment>
<gene>
    <name evidence="6" type="primary">hslO</name>
    <name evidence="7" type="ORF">DFR34_10217</name>
</gene>
<keyword evidence="3 6" id="KW-1015">Disulfide bond</keyword>
<dbReference type="GO" id="GO:0044183">
    <property type="term" value="F:protein folding chaperone"/>
    <property type="evidence" value="ECO:0007669"/>
    <property type="project" value="TreeGrafter"/>
</dbReference>
<dbReference type="Gene3D" id="3.55.30.10">
    <property type="entry name" value="Hsp33 domain"/>
    <property type="match status" value="1"/>
</dbReference>
<dbReference type="OrthoDB" id="9793753at2"/>
<dbReference type="PANTHER" id="PTHR30111">
    <property type="entry name" value="33 KDA CHAPERONIN"/>
    <property type="match status" value="1"/>
</dbReference>
<evidence type="ECO:0000256" key="3">
    <source>
        <dbReference type="ARBA" id="ARBA00023157"/>
    </source>
</evidence>
<dbReference type="Proteomes" id="UP000247555">
    <property type="component" value="Unassembled WGS sequence"/>
</dbReference>
<comment type="similarity">
    <text evidence="6">Belongs to the HSP33 family.</text>
</comment>
<dbReference type="NCBIfam" id="NF001033">
    <property type="entry name" value="PRK00114.1"/>
    <property type="match status" value="1"/>
</dbReference>
<dbReference type="AlphaFoldDB" id="A0A318KX88"/>
<dbReference type="SUPFAM" id="SSF118352">
    <property type="entry name" value="HSP33 redox switch-like"/>
    <property type="match status" value="1"/>
</dbReference>
<keyword evidence="2 6" id="KW-0862">Zinc</keyword>
<evidence type="ECO:0000313" key="8">
    <source>
        <dbReference type="Proteomes" id="UP000247555"/>
    </source>
</evidence>
<dbReference type="PIRSF" id="PIRSF005261">
    <property type="entry name" value="Heat_shock_Hsp33"/>
    <property type="match status" value="1"/>
</dbReference>
<dbReference type="RefSeq" id="WP_110389504.1">
    <property type="nucleotide sequence ID" value="NZ_CALCOA010000030.1"/>
</dbReference>
<comment type="caution">
    <text evidence="7">The sequence shown here is derived from an EMBL/GenBank/DDBJ whole genome shotgun (WGS) entry which is preliminary data.</text>
</comment>
<comment type="function">
    <text evidence="6">Redox regulated molecular chaperone. Protects both thermally unfolding and oxidatively damaged proteins from irreversible aggregation. Plays an important role in the bacterial defense system toward oxidative stress.</text>
</comment>
<reference evidence="7 8" key="1">
    <citation type="submission" date="2018-05" db="EMBL/GenBank/DDBJ databases">
        <title>Genomic Encyclopedia of Type Strains, Phase IV (KMG-IV): sequencing the most valuable type-strain genomes for metagenomic binning, comparative biology and taxonomic classification.</title>
        <authorList>
            <person name="Goeker M."/>
        </authorList>
    </citation>
    <scope>NUCLEOTIDE SEQUENCE [LARGE SCALE GENOMIC DNA]</scope>
    <source>
        <strain evidence="7 8">DSM 29661</strain>
    </source>
</reference>
<dbReference type="PANTHER" id="PTHR30111:SF1">
    <property type="entry name" value="33 KDA CHAPERONIN"/>
    <property type="match status" value="1"/>
</dbReference>
<dbReference type="Gene3D" id="3.90.1280.10">
    <property type="entry name" value="HSP33 redox switch-like"/>
    <property type="match status" value="1"/>
</dbReference>
<dbReference type="InterPro" id="IPR000397">
    <property type="entry name" value="Heat_shock_Hsp33"/>
</dbReference>
<feature type="disulfide bond" description="Redox-active" evidence="6">
    <location>
        <begin position="258"/>
        <end position="261"/>
    </location>
</feature>
<keyword evidence="4 6" id="KW-0143">Chaperone</keyword>
<evidence type="ECO:0000256" key="6">
    <source>
        <dbReference type="HAMAP-Rule" id="MF_00117"/>
    </source>
</evidence>
<name>A0A318KX88_9NEIS</name>
<dbReference type="EMBL" id="QJKI01000002">
    <property type="protein sequence ID" value="PXX81182.1"/>
    <property type="molecule type" value="Genomic_DNA"/>
</dbReference>
<keyword evidence="5 6" id="KW-0676">Redox-active center</keyword>
<evidence type="ECO:0000313" key="7">
    <source>
        <dbReference type="EMBL" id="PXX81182.1"/>
    </source>
</evidence>
<evidence type="ECO:0000256" key="1">
    <source>
        <dbReference type="ARBA" id="ARBA00022490"/>
    </source>
</evidence>
<dbReference type="Pfam" id="PF01430">
    <property type="entry name" value="HSP33"/>
    <property type="match status" value="1"/>
</dbReference>
<proteinExistence type="inferred from homology"/>
<evidence type="ECO:0000256" key="5">
    <source>
        <dbReference type="ARBA" id="ARBA00023284"/>
    </source>
</evidence>
<sequence length="289" mass="31514">MHDVLQRFLFNEAPVRGALIRLDQAWQEILSHHAYPPRLRDLLGELLAAGALLAANLKFDGTLVMQMQGSAALKLAVVEINADHTLRATARWDGELDDDASVAALLGQGQFVITLDPRNGSQPYQGIVALEGDNVAAMLEHYMLRSEQLDTRLLLACNGDSAAGMLLQRLPEGHGDSDGWPRVQALAETVSAEELLTLPADTLLYRLFHQESVQCFEPASLNFACTCSRERVAGMLQMMGAEEVASVIQEQGSVEVQCDFCNQRYVFDEGDAEGLFTDAPPNGPAPSLH</sequence>
<dbReference type="CDD" id="cd00498">
    <property type="entry name" value="Hsp33"/>
    <property type="match status" value="1"/>
</dbReference>
<evidence type="ECO:0000256" key="2">
    <source>
        <dbReference type="ARBA" id="ARBA00022833"/>
    </source>
</evidence>
<comment type="subcellular location">
    <subcellularLocation>
        <location evidence="6">Cytoplasm</location>
    </subcellularLocation>
</comment>
<dbReference type="InterPro" id="IPR023212">
    <property type="entry name" value="Hsp33_helix_hairpin_bin_dom_sf"/>
</dbReference>
<dbReference type="GO" id="GO:0005737">
    <property type="term" value="C:cytoplasm"/>
    <property type="evidence" value="ECO:0007669"/>
    <property type="project" value="UniProtKB-SubCell"/>
</dbReference>
<keyword evidence="1 6" id="KW-0963">Cytoplasm</keyword>
<dbReference type="GO" id="GO:0042026">
    <property type="term" value="P:protein refolding"/>
    <property type="evidence" value="ECO:0007669"/>
    <property type="project" value="TreeGrafter"/>
</dbReference>
<dbReference type="GO" id="GO:0051082">
    <property type="term" value="F:unfolded protein binding"/>
    <property type="evidence" value="ECO:0007669"/>
    <property type="project" value="UniProtKB-UniRule"/>
</dbReference>
<accession>A0A318KX88</accession>
<dbReference type="InterPro" id="IPR016153">
    <property type="entry name" value="Heat_shock_Hsp33_N"/>
</dbReference>
<keyword evidence="8" id="KW-1185">Reference proteome</keyword>
<dbReference type="InterPro" id="IPR016154">
    <property type="entry name" value="Heat_shock_Hsp33_C"/>
</dbReference>
<dbReference type="SUPFAM" id="SSF64397">
    <property type="entry name" value="Hsp33 domain"/>
    <property type="match status" value="1"/>
</dbReference>
<feature type="disulfide bond" description="Redox-active" evidence="6">
    <location>
        <begin position="225"/>
        <end position="227"/>
    </location>
</feature>
<protein>
    <recommendedName>
        <fullName evidence="6">33 kDa chaperonin</fullName>
    </recommendedName>
    <alternativeName>
        <fullName evidence="6">Heat shock protein 33 homolog</fullName>
        <shortName evidence="6">HSP33</shortName>
    </alternativeName>
</protein>
<dbReference type="HAMAP" id="MF_00117">
    <property type="entry name" value="HslO"/>
    <property type="match status" value="1"/>
</dbReference>
<dbReference type="Gene3D" id="1.10.287.480">
    <property type="entry name" value="helix hairpin bin"/>
    <property type="match status" value="1"/>
</dbReference>
<organism evidence="7 8">
    <name type="scientific">Rivihabitans pingtungensis</name>
    <dbReference type="NCBI Taxonomy" id="1054498"/>
    <lineage>
        <taxon>Bacteria</taxon>
        <taxon>Pseudomonadati</taxon>
        <taxon>Pseudomonadota</taxon>
        <taxon>Betaproteobacteria</taxon>
        <taxon>Neisseriales</taxon>
        <taxon>Aquaspirillaceae</taxon>
        <taxon>Rivihabitans</taxon>
    </lineage>
</organism>